<dbReference type="Gene3D" id="3.90.1640.10">
    <property type="entry name" value="inorganic pyrophosphatase (n-terminal core)"/>
    <property type="match status" value="1"/>
</dbReference>
<dbReference type="InterPro" id="IPR003156">
    <property type="entry name" value="DHHA1_dom"/>
</dbReference>
<dbReference type="SUPFAM" id="SSF64182">
    <property type="entry name" value="DHH phosphoesterases"/>
    <property type="match status" value="1"/>
</dbReference>
<dbReference type="GO" id="GO:0003676">
    <property type="term" value="F:nucleic acid binding"/>
    <property type="evidence" value="ECO:0007669"/>
    <property type="project" value="InterPro"/>
</dbReference>
<evidence type="ECO:0000313" key="3">
    <source>
        <dbReference type="EMBL" id="WKN39506.1"/>
    </source>
</evidence>
<feature type="domain" description="DHHA1" evidence="2">
    <location>
        <begin position="247"/>
        <end position="331"/>
    </location>
</feature>
<evidence type="ECO:0000259" key="2">
    <source>
        <dbReference type="Pfam" id="PF02272"/>
    </source>
</evidence>
<name>A0AA49JG69_9BACT</name>
<sequence>MQDTNAFKELLRSPQKVVIIPHQNPDADALGSALGLALYLKKQQHQVQVISPTDYPEFLHWMKDNEHVLAYSEKKHQDKASQQIAEADVIICVDFCSLNRIDALEEPVRQAKATKVLIDHHYGKGNFADIEFWNTSAAATCELLYQLIIDLGGREFIDKDMAECLYAGIMTDTGSFRHPNTTQHVHEVVADLIALGADVSKVSKLVYDNNSVDRLRFIGYALNQKLVVMEEYKTAYFAITAEDLRKFKSRTGDTEGLVNYALSIKGINMAAIIIDRTDVVKLSFRSVGDFAVNDLAAKHFEGGGHKNAAGGVSRVSLEETLQKFLKLLPEYKEKLYYNHLQQKALHVTS</sequence>
<proteinExistence type="predicted"/>
<dbReference type="InterPro" id="IPR038763">
    <property type="entry name" value="DHH_sf"/>
</dbReference>
<dbReference type="InterPro" id="IPR051319">
    <property type="entry name" value="Oligoribo/pAp-PDE_c-di-AMP_PDE"/>
</dbReference>
<dbReference type="PANTHER" id="PTHR47618:SF1">
    <property type="entry name" value="BIFUNCTIONAL OLIGORIBONUCLEASE AND PAP PHOSPHATASE NRNA"/>
    <property type="match status" value="1"/>
</dbReference>
<dbReference type="Gene3D" id="3.10.310.30">
    <property type="match status" value="1"/>
</dbReference>
<gene>
    <name evidence="3" type="ORF">K4G66_12465</name>
</gene>
<dbReference type="AlphaFoldDB" id="A0AA49JG69"/>
<dbReference type="EMBL" id="CP120682">
    <property type="protein sequence ID" value="WKN39506.1"/>
    <property type="molecule type" value="Genomic_DNA"/>
</dbReference>
<dbReference type="PANTHER" id="PTHR47618">
    <property type="entry name" value="BIFUNCTIONAL OLIGORIBONUCLEASE AND PAP PHOSPHATASE NRNA"/>
    <property type="match status" value="1"/>
</dbReference>
<dbReference type="InterPro" id="IPR001667">
    <property type="entry name" value="DDH_dom"/>
</dbReference>
<protein>
    <submittedName>
        <fullName evidence="3">Bifunctional oligoribonuclease/PAP phosphatase NrnA</fullName>
    </submittedName>
</protein>
<feature type="domain" description="DDH" evidence="1">
    <location>
        <begin position="16"/>
        <end position="169"/>
    </location>
</feature>
<evidence type="ECO:0000259" key="1">
    <source>
        <dbReference type="Pfam" id="PF01368"/>
    </source>
</evidence>
<reference evidence="3" key="2">
    <citation type="journal article" date="2024" name="Antonie Van Leeuwenhoek">
        <title>Roseihalotalea indica gen. nov., sp. nov., a halophilic Bacteroidetes from mesopelagic Southwest Indian Ocean with higher carbohydrate metabolic potential.</title>
        <authorList>
            <person name="Chen B."/>
            <person name="Zhang M."/>
            <person name="Lin D."/>
            <person name="Ye J."/>
            <person name="Tang K."/>
        </authorList>
    </citation>
    <scope>NUCLEOTIDE SEQUENCE</scope>
    <source>
        <strain evidence="3">TK19036</strain>
    </source>
</reference>
<dbReference type="Pfam" id="PF01368">
    <property type="entry name" value="DHH"/>
    <property type="match status" value="1"/>
</dbReference>
<reference evidence="3" key="1">
    <citation type="journal article" date="2023" name="Comput. Struct. Biotechnol. J.">
        <title>Discovery of a novel marine Bacteroidetes with a rich repertoire of carbohydrate-active enzymes.</title>
        <authorList>
            <person name="Chen B."/>
            <person name="Liu G."/>
            <person name="Chen Q."/>
            <person name="Wang H."/>
            <person name="Liu L."/>
            <person name="Tang K."/>
        </authorList>
    </citation>
    <scope>NUCLEOTIDE SEQUENCE</scope>
    <source>
        <strain evidence="3">TK19036</strain>
    </source>
</reference>
<dbReference type="Pfam" id="PF02272">
    <property type="entry name" value="DHHA1"/>
    <property type="match status" value="1"/>
</dbReference>
<organism evidence="3">
    <name type="scientific">Roseihalotalea indica</name>
    <dbReference type="NCBI Taxonomy" id="2867963"/>
    <lineage>
        <taxon>Bacteria</taxon>
        <taxon>Pseudomonadati</taxon>
        <taxon>Bacteroidota</taxon>
        <taxon>Cytophagia</taxon>
        <taxon>Cytophagales</taxon>
        <taxon>Catalimonadaceae</taxon>
        <taxon>Roseihalotalea</taxon>
    </lineage>
</organism>
<accession>A0AA49JG69</accession>